<comment type="caution">
    <text evidence="2">The sequence shown here is derived from an EMBL/GenBank/DDBJ whole genome shotgun (WGS) entry which is preliminary data.</text>
</comment>
<evidence type="ECO:0008006" key="4">
    <source>
        <dbReference type="Google" id="ProtNLM"/>
    </source>
</evidence>
<evidence type="ECO:0000256" key="1">
    <source>
        <dbReference type="SAM" id="Phobius"/>
    </source>
</evidence>
<accession>A0AAX2H8H5</accession>
<gene>
    <name evidence="2" type="ORF">PLUA15_260020</name>
</gene>
<feature type="transmembrane region" description="Helical" evidence="1">
    <location>
        <begin position="74"/>
        <end position="95"/>
    </location>
</feature>
<reference evidence="2 3" key="1">
    <citation type="submission" date="2017-08" db="EMBL/GenBank/DDBJ databases">
        <authorList>
            <person name="Chaillou S."/>
        </authorList>
    </citation>
    <scope>NUCLEOTIDE SEQUENCE [LARGE SCALE GENOMIC DNA]</scope>
    <source>
        <strain evidence="2 3">MFPA15A1205</strain>
    </source>
</reference>
<keyword evidence="1" id="KW-0472">Membrane</keyword>
<dbReference type="RefSeq" id="WP_047276981.1">
    <property type="nucleotide sequence ID" value="NZ_JAAQYA010000035.1"/>
</dbReference>
<feature type="transmembrane region" description="Helical" evidence="1">
    <location>
        <begin position="45"/>
        <end position="62"/>
    </location>
</feature>
<dbReference type="AlphaFoldDB" id="A0AAX2H8H5"/>
<evidence type="ECO:0000313" key="3">
    <source>
        <dbReference type="Proteomes" id="UP000219564"/>
    </source>
</evidence>
<evidence type="ECO:0000313" key="2">
    <source>
        <dbReference type="EMBL" id="SOB53008.1"/>
    </source>
</evidence>
<dbReference type="Proteomes" id="UP000219564">
    <property type="component" value="Unassembled WGS sequence"/>
</dbReference>
<dbReference type="EMBL" id="OBKZ01000019">
    <property type="protein sequence ID" value="SOB53008.1"/>
    <property type="molecule type" value="Genomic_DNA"/>
</dbReference>
<keyword evidence="1" id="KW-0812">Transmembrane</keyword>
<organism evidence="2 3">
    <name type="scientific">Pseudomonas lundensis</name>
    <dbReference type="NCBI Taxonomy" id="86185"/>
    <lineage>
        <taxon>Bacteria</taxon>
        <taxon>Pseudomonadati</taxon>
        <taxon>Pseudomonadota</taxon>
        <taxon>Gammaproteobacteria</taxon>
        <taxon>Pseudomonadales</taxon>
        <taxon>Pseudomonadaceae</taxon>
        <taxon>Pseudomonas</taxon>
    </lineage>
</organism>
<keyword evidence="1" id="KW-1133">Transmembrane helix</keyword>
<sequence length="108" mass="12086">MKKPCFALIVLVLFTLYTAFTLWHADQSLLEFGLQLMSSPDTAQVVIDLYVMAGLACVWMYRDARTRGQSMASVWPYFLLTALFVSAGPLLYVVVKGFSRSSPKPTAR</sequence>
<name>A0AAX2H8H5_9PSED</name>
<proteinExistence type="predicted"/>
<protein>
    <recommendedName>
        <fullName evidence="4">DUF2834 domain-containing protein</fullName>
    </recommendedName>
</protein>